<comment type="caution">
    <text evidence="2">The sequence shown here is derived from an EMBL/GenBank/DDBJ whole genome shotgun (WGS) entry which is preliminary data.</text>
</comment>
<evidence type="ECO:0000313" key="2">
    <source>
        <dbReference type="EMBL" id="GMH77520.1"/>
    </source>
</evidence>
<evidence type="ECO:0000313" key="3">
    <source>
        <dbReference type="Proteomes" id="UP001165082"/>
    </source>
</evidence>
<gene>
    <name evidence="2" type="ORF">TrRE_jg3169</name>
</gene>
<evidence type="ECO:0000256" key="1">
    <source>
        <dbReference type="SAM" id="Phobius"/>
    </source>
</evidence>
<name>A0A9W7AX04_9STRA</name>
<reference evidence="2" key="1">
    <citation type="submission" date="2022-07" db="EMBL/GenBank/DDBJ databases">
        <title>Genome analysis of Parmales, a sister group of diatoms, reveals the evolutionary specialization of diatoms from phago-mixotrophs to photoautotrophs.</title>
        <authorList>
            <person name="Ban H."/>
            <person name="Sato S."/>
            <person name="Yoshikawa S."/>
            <person name="Kazumasa Y."/>
            <person name="Nakamura Y."/>
            <person name="Ichinomiya M."/>
            <person name="Saitoh K."/>
            <person name="Sato N."/>
            <person name="Blanc-Mathieu R."/>
            <person name="Endo H."/>
            <person name="Kuwata A."/>
            <person name="Ogata H."/>
        </authorList>
    </citation>
    <scope>NUCLEOTIDE SEQUENCE</scope>
</reference>
<protein>
    <submittedName>
        <fullName evidence="2">Uncharacterized protein</fullName>
    </submittedName>
</protein>
<keyword evidence="1" id="KW-0812">Transmembrane</keyword>
<sequence length="67" mass="7154">MKGSTPPLGYIGAPAKLSSLIKCFSSSRDKRLVNGIAIGTAALSGAWLSWKVFSLIRRGMNSKKLES</sequence>
<dbReference type="Proteomes" id="UP001165082">
    <property type="component" value="Unassembled WGS sequence"/>
</dbReference>
<dbReference type="EMBL" id="BRXZ01001734">
    <property type="protein sequence ID" value="GMH77520.1"/>
    <property type="molecule type" value="Genomic_DNA"/>
</dbReference>
<feature type="transmembrane region" description="Helical" evidence="1">
    <location>
        <begin position="32"/>
        <end position="53"/>
    </location>
</feature>
<feature type="non-terminal residue" evidence="2">
    <location>
        <position position="1"/>
    </location>
</feature>
<proteinExistence type="predicted"/>
<accession>A0A9W7AX04</accession>
<dbReference type="AlphaFoldDB" id="A0A9W7AX04"/>
<organism evidence="2 3">
    <name type="scientific">Triparma retinervis</name>
    <dbReference type="NCBI Taxonomy" id="2557542"/>
    <lineage>
        <taxon>Eukaryota</taxon>
        <taxon>Sar</taxon>
        <taxon>Stramenopiles</taxon>
        <taxon>Ochrophyta</taxon>
        <taxon>Bolidophyceae</taxon>
        <taxon>Parmales</taxon>
        <taxon>Triparmaceae</taxon>
        <taxon>Triparma</taxon>
    </lineage>
</organism>
<keyword evidence="1" id="KW-1133">Transmembrane helix</keyword>
<keyword evidence="3" id="KW-1185">Reference proteome</keyword>
<keyword evidence="1" id="KW-0472">Membrane</keyword>